<dbReference type="EMBL" id="CP017708">
    <property type="protein sequence ID" value="AOY79651.1"/>
    <property type="molecule type" value="Genomic_DNA"/>
</dbReference>
<feature type="region of interest" description="Disordered" evidence="1">
    <location>
        <begin position="214"/>
        <end position="234"/>
    </location>
</feature>
<evidence type="ECO:0000256" key="1">
    <source>
        <dbReference type="SAM" id="MobiDB-lite"/>
    </source>
</evidence>
<name>A0A1D9FWC8_MOOP1</name>
<organism evidence="2 3">
    <name type="scientific">Moorena producens (strain JHB)</name>
    <dbReference type="NCBI Taxonomy" id="1454205"/>
    <lineage>
        <taxon>Bacteria</taxon>
        <taxon>Bacillati</taxon>
        <taxon>Cyanobacteriota</taxon>
        <taxon>Cyanophyceae</taxon>
        <taxon>Coleofasciculales</taxon>
        <taxon>Coleofasciculaceae</taxon>
        <taxon>Moorena</taxon>
    </lineage>
</organism>
<proteinExistence type="predicted"/>
<protein>
    <submittedName>
        <fullName evidence="2">Sigma-70 family RNA polymerase sigma factor</fullName>
    </submittedName>
</protein>
<reference evidence="3" key="1">
    <citation type="submission" date="2016-10" db="EMBL/GenBank/DDBJ databases">
        <title>Comparative genomics uncovers the prolific and rare metabolic potential of the cyanobacterial genus Moorea.</title>
        <authorList>
            <person name="Leao T."/>
            <person name="Castelao G."/>
            <person name="Korobeynikov A."/>
            <person name="Monroe E.A."/>
            <person name="Podell S."/>
            <person name="Glukhov E."/>
            <person name="Allen E."/>
            <person name="Gerwick W.H."/>
            <person name="Gerwick L."/>
        </authorList>
    </citation>
    <scope>NUCLEOTIDE SEQUENCE [LARGE SCALE GENOMIC DNA]</scope>
    <source>
        <strain evidence="3">JHB</strain>
    </source>
</reference>
<sequence>MKNLDRILRQLIAEACNHPPLSLERRQKLSEIHLLVMKSGKLWKEYSSYYNDALQEMWEYCCGHPEEYDPTIKGVITWLDDELKKRLRRFRDAGYRQQKRQITGLSTEEGKTIDPVDRVPAAPDLQPVMKIWQKTLDWVKTDPDGVLRQTCFRKRPEINAQVLIQRRLPPDQPWRTIAAEFKLTPPEAKDLPKFYNRKCLPLLRKFGVCEGYIEEESKTGSSKSTTKPQPRKKS</sequence>
<evidence type="ECO:0000313" key="2">
    <source>
        <dbReference type="EMBL" id="AOY79651.1"/>
    </source>
</evidence>
<evidence type="ECO:0000313" key="3">
    <source>
        <dbReference type="Proteomes" id="UP000176944"/>
    </source>
</evidence>
<gene>
    <name evidence="2" type="ORF">BJP36_06650</name>
</gene>
<accession>A0A1D9FWC8</accession>
<dbReference type="Proteomes" id="UP000176944">
    <property type="component" value="Chromosome"/>
</dbReference>
<dbReference type="AlphaFoldDB" id="A0A1D9FWC8"/>